<evidence type="ECO:0000259" key="1">
    <source>
        <dbReference type="PROSITE" id="PS50035"/>
    </source>
</evidence>
<evidence type="ECO:0000313" key="3">
    <source>
        <dbReference type="Proteomes" id="UP000013006"/>
    </source>
</evidence>
<dbReference type="SUPFAM" id="SSF56024">
    <property type="entry name" value="Phospholipase D/nuclease"/>
    <property type="match status" value="1"/>
</dbReference>
<dbReference type="Gene3D" id="3.30.870.10">
    <property type="entry name" value="Endonuclease Chain A"/>
    <property type="match status" value="1"/>
</dbReference>
<dbReference type="AlphaFoldDB" id="M9UA14"/>
<dbReference type="InterPro" id="IPR025202">
    <property type="entry name" value="PLD-like_dom"/>
</dbReference>
<dbReference type="GO" id="GO:0003824">
    <property type="term" value="F:catalytic activity"/>
    <property type="evidence" value="ECO:0007669"/>
    <property type="project" value="InterPro"/>
</dbReference>
<dbReference type="InterPro" id="IPR001736">
    <property type="entry name" value="PLipase_D/transphosphatidylase"/>
</dbReference>
<accession>M9UA14</accession>
<proteinExistence type="predicted"/>
<reference evidence="2 3" key="1">
    <citation type="journal article" date="2013" name="Open Biol.">
        <title>Genomics and genetics of Sulfolobus islandicus LAL14/1, a model hyperthermophilic archaeon.</title>
        <authorList>
            <person name="Jaubert C."/>
            <person name="Danioux C."/>
            <person name="Oberto J."/>
            <person name="Cortez D."/>
            <person name="Bize A."/>
            <person name="Krupovic M."/>
            <person name="She Q."/>
            <person name="Forterre P."/>
            <person name="Prangishvili D."/>
            <person name="Sezonov G."/>
        </authorList>
    </citation>
    <scope>NUCLEOTIDE SEQUENCE [LARGE SCALE GENOMIC DNA]</scope>
    <source>
        <strain evidence="2">LAL14/1</strain>
    </source>
</reference>
<dbReference type="RefSeq" id="WP_015581279.1">
    <property type="nucleotide sequence ID" value="NC_021058.1"/>
</dbReference>
<dbReference type="PROSITE" id="PS50035">
    <property type="entry name" value="PLD"/>
    <property type="match status" value="1"/>
</dbReference>
<dbReference type="EMBL" id="CP003928">
    <property type="protein sequence ID" value="AGJ62932.1"/>
    <property type="molecule type" value="Genomic_DNA"/>
</dbReference>
<dbReference type="Pfam" id="PF13091">
    <property type="entry name" value="PLDc_2"/>
    <property type="match status" value="1"/>
</dbReference>
<protein>
    <recommendedName>
        <fullName evidence="1">PLD phosphodiesterase domain-containing protein</fullName>
    </recommendedName>
</protein>
<gene>
    <name evidence="2" type="ORF">SiL_1486</name>
</gene>
<sequence>MIRNVKACINLLECIDKRIDRIKIAVAYVKLSGVEKLSSLLKNVSECTIVTSLDFGITELEGIKKLKEVGCSVYIYNNRKEFHPKVYLFESESQKFAIIGSSNLSDGALTGKNVEFNLMTSEKNLIDCVESFINNLISESILVDDNILSILESGGYNNIRRESYDKTGWNILPKINENYYCEKFKELYNTIQEYRERSELNRKRSSIHKMALYKLICDLSSYGLNVNLNEDKTRGNADAIIKAGNEVKVVIQGMILNNKTAILHKLDGFDYFIILRITSPMTSEYYILNKSEIDKLIGENIITYNKNIQAYRISPKIFKKYRSTLNEFVNTIVGSSQVY</sequence>
<dbReference type="Proteomes" id="UP000013006">
    <property type="component" value="Chromosome"/>
</dbReference>
<dbReference type="HOGENOM" id="CLU_825434_0_0_2"/>
<organism>
    <name type="scientific">Saccharolobus islandicus LAL14/1</name>
    <dbReference type="NCBI Taxonomy" id="1241935"/>
    <lineage>
        <taxon>Archaea</taxon>
        <taxon>Thermoproteota</taxon>
        <taxon>Thermoprotei</taxon>
        <taxon>Sulfolobales</taxon>
        <taxon>Sulfolobaceae</taxon>
        <taxon>Saccharolobus</taxon>
    </lineage>
</organism>
<dbReference type="GeneID" id="15297999"/>
<evidence type="ECO:0000313" key="2">
    <source>
        <dbReference type="EMBL" id="AGJ62932.1"/>
    </source>
</evidence>
<name>M9UA14_SACIS</name>
<feature type="domain" description="PLD phosphodiesterase" evidence="1">
    <location>
        <begin position="78"/>
        <end position="108"/>
    </location>
</feature>
<dbReference type="KEGG" id="sic:SiL_1486"/>